<keyword evidence="3" id="KW-1185">Reference proteome</keyword>
<dbReference type="Proteomes" id="UP001236663">
    <property type="component" value="Unassembled WGS sequence"/>
</dbReference>
<dbReference type="InterPro" id="IPR037524">
    <property type="entry name" value="PA14/GLEYA"/>
</dbReference>
<dbReference type="PROSITE" id="PS51820">
    <property type="entry name" value="PA14"/>
    <property type="match status" value="1"/>
</dbReference>
<dbReference type="Pfam" id="PF06439">
    <property type="entry name" value="3keto-disac_hyd"/>
    <property type="match status" value="1"/>
</dbReference>
<dbReference type="EMBL" id="JAUFQS010000011">
    <property type="protein sequence ID" value="MDN3688646.1"/>
    <property type="molecule type" value="Genomic_DNA"/>
</dbReference>
<protein>
    <submittedName>
        <fullName evidence="2">DUF1080 domain-containing protein</fullName>
    </submittedName>
</protein>
<name>A0ABT8C7Z7_9BACT</name>
<sequence length="612" mass="67427">MIQLKPFFSNVPGILLLVFSFILPYPGLAQYAVSLDDLDAFEKPGKTWRVAGDAIADLSEQGRLTVSNGNGVLVNLPTEKNKGQDLYTKESYGDLDVEVEYLVAKGSNSGIYLQGMYEIQILDSWGVKIPRAGDNGGIYERWDDSKPEGQKGYQGYAPRQNASRAPGLWQKLKVSFQAPRFDENGEKIENARMLSVELNGVIIHEDVELFGPTRGAMANQEMSRGPIRIQGDHGAVAFRNLQLTPFDNAAPELKGLTYDIYKGRFEALPDFSLLKSEKSGELESLTASISGSGDQFLIRYRGQLDIQEEGSYSFNFSFPGGAGVLSIGGEQVFRPSGGNVAGEVSLTRGLHPLELVYSKVQDWVDPLLTAEIAGPGIRPLLLSDRSFVGSSGPDPILIDPNERPVLRSFMDLPGGYRMTHAVSVASPDNVHYTYDMDYGNLIQIWKGEFLNATPMWYSRGDGSSRPMGTLLYLGSPAFSLAQLSSTEQAWPTDTLGSGYKVNGYRVLSEEHELQFSYEVFGVAVEDKLEVVSGGKGLKRILNLGGSLENRYVRVIASEKIENLGNGLYLVGDKAYYIQLAEEIQSVPILRDSNGQKELLVPARKNMDYVLWF</sequence>
<organism evidence="2 3">
    <name type="scientific">Cyclobacterium jeungdonense</name>
    <dbReference type="NCBI Taxonomy" id="708087"/>
    <lineage>
        <taxon>Bacteria</taxon>
        <taxon>Pseudomonadati</taxon>
        <taxon>Bacteroidota</taxon>
        <taxon>Cytophagia</taxon>
        <taxon>Cytophagales</taxon>
        <taxon>Cyclobacteriaceae</taxon>
        <taxon>Cyclobacterium</taxon>
    </lineage>
</organism>
<comment type="caution">
    <text evidence="2">The sequence shown here is derived from an EMBL/GenBank/DDBJ whole genome shotgun (WGS) entry which is preliminary data.</text>
</comment>
<feature type="domain" description="PA14" evidence="1">
    <location>
        <begin position="251"/>
        <end position="392"/>
    </location>
</feature>
<evidence type="ECO:0000313" key="3">
    <source>
        <dbReference type="Proteomes" id="UP001236663"/>
    </source>
</evidence>
<proteinExistence type="predicted"/>
<dbReference type="RefSeq" id="WP_163387165.1">
    <property type="nucleotide sequence ID" value="NZ_JAUFQS010000011.1"/>
</dbReference>
<evidence type="ECO:0000259" key="1">
    <source>
        <dbReference type="PROSITE" id="PS51820"/>
    </source>
</evidence>
<dbReference type="InterPro" id="IPR010496">
    <property type="entry name" value="AL/BT2_dom"/>
</dbReference>
<accession>A0ABT8C7Z7</accession>
<dbReference type="Gene3D" id="2.60.120.380">
    <property type="match status" value="1"/>
</dbReference>
<dbReference type="Gene3D" id="2.60.120.560">
    <property type="entry name" value="Exo-inulinase, domain 1"/>
    <property type="match status" value="1"/>
</dbReference>
<gene>
    <name evidence="2" type="ORF">QWZ15_12455</name>
</gene>
<reference evidence="3" key="1">
    <citation type="journal article" date="2019" name="Int. J. Syst. Evol. Microbiol.">
        <title>The Global Catalogue of Microorganisms (GCM) 10K type strain sequencing project: providing services to taxonomists for standard genome sequencing and annotation.</title>
        <authorList>
            <consortium name="The Broad Institute Genomics Platform"/>
            <consortium name="The Broad Institute Genome Sequencing Center for Infectious Disease"/>
            <person name="Wu L."/>
            <person name="Ma J."/>
        </authorList>
    </citation>
    <scope>NUCLEOTIDE SEQUENCE [LARGE SCALE GENOMIC DNA]</scope>
    <source>
        <strain evidence="3">CECT 7706</strain>
    </source>
</reference>
<evidence type="ECO:0000313" key="2">
    <source>
        <dbReference type="EMBL" id="MDN3688646.1"/>
    </source>
</evidence>